<dbReference type="KEGG" id="samy:DB32_005540"/>
<evidence type="ECO:0000256" key="2">
    <source>
        <dbReference type="ARBA" id="ARBA00022729"/>
    </source>
</evidence>
<keyword evidence="2" id="KW-0732">Signal</keyword>
<evidence type="ECO:0000259" key="3">
    <source>
        <dbReference type="Pfam" id="PF13458"/>
    </source>
</evidence>
<dbReference type="Pfam" id="PF13458">
    <property type="entry name" value="Peripla_BP_6"/>
    <property type="match status" value="1"/>
</dbReference>
<dbReference type="InterPro" id="IPR028081">
    <property type="entry name" value="Leu-bd"/>
</dbReference>
<keyword evidence="5" id="KW-1185">Reference proteome</keyword>
<dbReference type="SUPFAM" id="SSF53822">
    <property type="entry name" value="Periplasmic binding protein-like I"/>
    <property type="match status" value="1"/>
</dbReference>
<dbReference type="PANTHER" id="PTHR30483">
    <property type="entry name" value="LEUCINE-SPECIFIC-BINDING PROTEIN"/>
    <property type="match status" value="1"/>
</dbReference>
<dbReference type="SUPFAM" id="SSF48452">
    <property type="entry name" value="TPR-like"/>
    <property type="match status" value="1"/>
</dbReference>
<dbReference type="InterPro" id="IPR028082">
    <property type="entry name" value="Peripla_BP_I"/>
</dbReference>
<dbReference type="AlphaFoldDB" id="A0A0F6YJS0"/>
<dbReference type="PANTHER" id="PTHR30483:SF6">
    <property type="entry name" value="PERIPLASMIC BINDING PROTEIN OF ABC TRANSPORTER FOR NATURAL AMINO ACIDS"/>
    <property type="match status" value="1"/>
</dbReference>
<gene>
    <name evidence="4" type="ORF">DB32_005540</name>
</gene>
<reference evidence="4 5" key="1">
    <citation type="submission" date="2015-03" db="EMBL/GenBank/DDBJ databases">
        <title>Genome assembly of Sandaracinus amylolyticus DSM 53668.</title>
        <authorList>
            <person name="Sharma G."/>
            <person name="Subramanian S."/>
        </authorList>
    </citation>
    <scope>NUCLEOTIDE SEQUENCE [LARGE SCALE GENOMIC DNA]</scope>
    <source>
        <strain evidence="4 5">DSM 53668</strain>
    </source>
</reference>
<dbReference type="EMBL" id="CP011125">
    <property type="protein sequence ID" value="AKF08391.1"/>
    <property type="molecule type" value="Genomic_DNA"/>
</dbReference>
<dbReference type="Proteomes" id="UP000034883">
    <property type="component" value="Chromosome"/>
</dbReference>
<proteinExistence type="inferred from homology"/>
<dbReference type="InterPro" id="IPR011990">
    <property type="entry name" value="TPR-like_helical_dom_sf"/>
</dbReference>
<protein>
    <recommendedName>
        <fullName evidence="3">Leucine-binding protein domain-containing protein</fullName>
    </recommendedName>
</protein>
<feature type="domain" description="Leucine-binding protein" evidence="3">
    <location>
        <begin position="298"/>
        <end position="636"/>
    </location>
</feature>
<accession>A0A0F6YJS0</accession>
<dbReference type="Pfam" id="PF13432">
    <property type="entry name" value="TPR_16"/>
    <property type="match status" value="1"/>
</dbReference>
<dbReference type="STRING" id="927083.DB32_005540"/>
<name>A0A0F6YJS0_9BACT</name>
<evidence type="ECO:0000256" key="1">
    <source>
        <dbReference type="ARBA" id="ARBA00010062"/>
    </source>
</evidence>
<evidence type="ECO:0000313" key="5">
    <source>
        <dbReference type="Proteomes" id="UP000034883"/>
    </source>
</evidence>
<organism evidence="4 5">
    <name type="scientific">Sandaracinus amylolyticus</name>
    <dbReference type="NCBI Taxonomy" id="927083"/>
    <lineage>
        <taxon>Bacteria</taxon>
        <taxon>Pseudomonadati</taxon>
        <taxon>Myxococcota</taxon>
        <taxon>Polyangia</taxon>
        <taxon>Polyangiales</taxon>
        <taxon>Sandaracinaceae</taxon>
        <taxon>Sandaracinus</taxon>
    </lineage>
</organism>
<sequence length="652" mass="67919">MMADAMPLPLELLDGARPALRRAALLTLLPLAAALVFTGCPGGTGQRPIGTTPALTTDDPDAEADLREAERASEQGRSSEAAERYREFLAEHPEDRLVPLAELGLGRVLLASGDAQGSLERFERAATSDDEVVAERARFHRGVALHLLGRSAEAIDVLTPLRGRLVDPESTSLLLRTLAAASMQTGDPITALGALDDLVRANTSETDTNEARTRIEAIVTNELPAELVPLAYDTLARDGTSWPQVALRAIRAAYDAGDVERVRAIASELRSQGVELSEELAALVLRADRIATADPRVIGAILPLSGRGREIGQRALRGLMLAAGTPAEGPPPPDAPQLVLRDDAGDPERAARAVEELVSTHRAIAIVGPLDGPSAVAAARRAQQLGVPLITLSPAGDVTSAGPMAFRLFPSAEGELRALVRAARARGAARFAALHPESPYGVAMRDALARAVAAEGGEMATSAAYAPTATSFGPQVQQIAQGGADAVLVADSGARLALIAPALAAGGLWSTMPGAAPPPRGRRIALMVPSVGFDPRLPRTAGRYLQGALFSVPFHAPTAEGEARSFTDGFMARFATEPDAFAAYAYDAFGLVRRAVASGATSRADVASWLAAGREAPTAGASGGLGAAREARQATRLLELRGELFVSPDAPR</sequence>
<dbReference type="Gene3D" id="3.40.50.2300">
    <property type="match status" value="2"/>
</dbReference>
<evidence type="ECO:0000313" key="4">
    <source>
        <dbReference type="EMBL" id="AKF08391.1"/>
    </source>
</evidence>
<dbReference type="Gene3D" id="1.25.40.10">
    <property type="entry name" value="Tetratricopeptide repeat domain"/>
    <property type="match status" value="1"/>
</dbReference>
<dbReference type="InterPro" id="IPR051010">
    <property type="entry name" value="BCAA_transport"/>
</dbReference>
<comment type="similarity">
    <text evidence="1">Belongs to the leucine-binding protein family.</text>
</comment>